<dbReference type="InterPro" id="IPR036273">
    <property type="entry name" value="CRAL/TRIO_N_dom_sf"/>
</dbReference>
<dbReference type="SMART" id="SM01100">
    <property type="entry name" value="CRAL_TRIO_N"/>
    <property type="match status" value="1"/>
</dbReference>
<dbReference type="Proteomes" id="UP000054498">
    <property type="component" value="Unassembled WGS sequence"/>
</dbReference>
<dbReference type="EMBL" id="KK105962">
    <property type="protein sequence ID" value="KIY92092.1"/>
    <property type="molecule type" value="Genomic_DNA"/>
</dbReference>
<name>A0A0D2IVZ5_9CHLO</name>
<dbReference type="AlphaFoldDB" id="A0A0D2IVZ5"/>
<dbReference type="InterPro" id="IPR011074">
    <property type="entry name" value="CRAL/TRIO_N_dom"/>
</dbReference>
<accession>A0A0D2IVZ5</accession>
<reference evidence="2 3" key="1">
    <citation type="journal article" date="2013" name="BMC Genomics">
        <title>Reconstruction of the lipid metabolism for the microalga Monoraphidium neglectum from its genome sequence reveals characteristics suitable for biofuel production.</title>
        <authorList>
            <person name="Bogen C."/>
            <person name="Al-Dilaimi A."/>
            <person name="Albersmeier A."/>
            <person name="Wichmann J."/>
            <person name="Grundmann M."/>
            <person name="Rupp O."/>
            <person name="Lauersen K.J."/>
            <person name="Blifernez-Klassen O."/>
            <person name="Kalinowski J."/>
            <person name="Goesmann A."/>
            <person name="Mussgnug J.H."/>
            <person name="Kruse O."/>
        </authorList>
    </citation>
    <scope>NUCLEOTIDE SEQUENCE [LARGE SCALE GENOMIC DNA]</scope>
    <source>
        <strain evidence="2 3">SAG 48.87</strain>
    </source>
</reference>
<protein>
    <recommendedName>
        <fullName evidence="1">CRAL/TRIO N-terminal domain-containing protein</fullName>
    </recommendedName>
</protein>
<dbReference type="KEGG" id="mng:MNEG_15871"/>
<sequence>MASAQPRTWSSWLGVDAESKASAAAKKELETEAKHSKAVEELRNLFDCEEGRICGRQLAEGGEFGRGGDASELVSDAYLRRWLVARDWNVEVTHKLLLRHADWRARTSPKGYIEEGSNFLGMGSTEHSAAALLRVLPLLLPVLSSPPLLLLLLLMASRALGSTAARCRELVKGPLADKKAFLQ</sequence>
<evidence type="ECO:0000313" key="3">
    <source>
        <dbReference type="Proteomes" id="UP000054498"/>
    </source>
</evidence>
<dbReference type="RefSeq" id="XP_013891112.1">
    <property type="nucleotide sequence ID" value="XM_014035658.1"/>
</dbReference>
<feature type="domain" description="CRAL/TRIO N-terminal" evidence="1">
    <location>
        <begin position="75"/>
        <end position="100"/>
    </location>
</feature>
<dbReference type="OrthoDB" id="532829at2759"/>
<evidence type="ECO:0000259" key="1">
    <source>
        <dbReference type="SMART" id="SM01100"/>
    </source>
</evidence>
<dbReference type="SUPFAM" id="SSF46938">
    <property type="entry name" value="CRAL/TRIO N-terminal domain"/>
    <property type="match status" value="1"/>
</dbReference>
<feature type="non-terminal residue" evidence="2">
    <location>
        <position position="183"/>
    </location>
</feature>
<proteinExistence type="predicted"/>
<gene>
    <name evidence="2" type="ORF">MNEG_15871</name>
</gene>
<dbReference type="Gene3D" id="1.10.8.20">
    <property type="entry name" value="N-terminal domain of phosphatidylinositol transfer protein sec14p"/>
    <property type="match status" value="1"/>
</dbReference>
<keyword evidence="3" id="KW-1185">Reference proteome</keyword>
<dbReference type="GeneID" id="25733575"/>
<evidence type="ECO:0000313" key="2">
    <source>
        <dbReference type="EMBL" id="KIY92092.1"/>
    </source>
</evidence>
<organism evidence="2 3">
    <name type="scientific">Monoraphidium neglectum</name>
    <dbReference type="NCBI Taxonomy" id="145388"/>
    <lineage>
        <taxon>Eukaryota</taxon>
        <taxon>Viridiplantae</taxon>
        <taxon>Chlorophyta</taxon>
        <taxon>core chlorophytes</taxon>
        <taxon>Chlorophyceae</taxon>
        <taxon>CS clade</taxon>
        <taxon>Sphaeropleales</taxon>
        <taxon>Selenastraceae</taxon>
        <taxon>Monoraphidium</taxon>
    </lineage>
</organism>